<dbReference type="Proteomes" id="UP000594464">
    <property type="component" value="Chromosome"/>
</dbReference>
<keyword evidence="1" id="KW-0808">Transferase</keyword>
<reference evidence="2" key="1">
    <citation type="submission" date="2020-02" db="EMBL/GenBank/DDBJ databases">
        <title>Genomic and physiological characterization of two novel Nitrospinaceae genera.</title>
        <authorList>
            <person name="Mueller A.J."/>
            <person name="Jung M.-Y."/>
            <person name="Strachan C.R."/>
            <person name="Herbold C.W."/>
            <person name="Kirkegaard R.H."/>
            <person name="Daims H."/>
        </authorList>
    </citation>
    <scope>NUCLEOTIDE SEQUENCE [LARGE SCALE GENOMIC DNA]</scope>
</reference>
<dbReference type="AlphaFoldDB" id="A0A7T0G2M9"/>
<dbReference type="PANTHER" id="PTHR40036">
    <property type="entry name" value="MACROCIN O-METHYLTRANSFERASE"/>
    <property type="match status" value="1"/>
</dbReference>
<proteinExistence type="predicted"/>
<dbReference type="EMBL" id="CP048620">
    <property type="protein sequence ID" value="QPJ64474.1"/>
    <property type="molecule type" value="Genomic_DNA"/>
</dbReference>
<dbReference type="Gene3D" id="3.40.50.150">
    <property type="entry name" value="Vaccinia Virus protein VP39"/>
    <property type="match status" value="1"/>
</dbReference>
<keyword evidence="1" id="KW-0489">Methyltransferase</keyword>
<name>A0A7T0G2M9_9BACT</name>
<gene>
    <name evidence="1" type="ORF">G3M78_03300</name>
</gene>
<organism evidence="1 2">
    <name type="scientific">Candidatus Nitrohelix vancouverensis</name>
    <dbReference type="NCBI Taxonomy" id="2705534"/>
    <lineage>
        <taxon>Bacteria</taxon>
        <taxon>Pseudomonadati</taxon>
        <taxon>Nitrospinota/Tectimicrobiota group</taxon>
        <taxon>Nitrospinota</taxon>
        <taxon>Nitrospinia</taxon>
        <taxon>Nitrospinales</taxon>
        <taxon>Nitrospinaceae</taxon>
        <taxon>Candidatus Nitrohelix</taxon>
    </lineage>
</organism>
<dbReference type="KEGG" id="nva:G3M78_03300"/>
<protein>
    <submittedName>
        <fullName evidence="1">dTDP-6-deoxy-L-hexose 3-O-methyltransferase</fullName>
    </submittedName>
</protein>
<dbReference type="PANTHER" id="PTHR40036:SF1">
    <property type="entry name" value="MACROCIN O-METHYLTRANSFERASE"/>
    <property type="match status" value="1"/>
</dbReference>
<dbReference type="Pfam" id="PF05711">
    <property type="entry name" value="TylF"/>
    <property type="match status" value="1"/>
</dbReference>
<dbReference type="GO" id="GO:0008168">
    <property type="term" value="F:methyltransferase activity"/>
    <property type="evidence" value="ECO:0007669"/>
    <property type="project" value="UniProtKB-KW"/>
</dbReference>
<evidence type="ECO:0000313" key="1">
    <source>
        <dbReference type="EMBL" id="QPJ64474.1"/>
    </source>
</evidence>
<dbReference type="InterPro" id="IPR029063">
    <property type="entry name" value="SAM-dependent_MTases_sf"/>
</dbReference>
<evidence type="ECO:0000313" key="2">
    <source>
        <dbReference type="Proteomes" id="UP000594464"/>
    </source>
</evidence>
<sequence length="220" mass="25230">MIEMPDYDKMYEYETNFHLTMDLNRLSKFVAHYEVFKMAQEVPGNIVECGVFKGTSFSRFAMLREMLGNSFSAKLIAFDVFNDEYPNTSYEEDQAQRDKWIQTAGPSSISVEQLSDSLTRRGVENFELVAGDVLETIPEYLKKYPELKISLLNVDIDFVESTLCVLENLYDRVMSGGIVLLDNYAAYHGDTKGIDDFFSGKSARIKRFPFATRPCYVVKD</sequence>
<dbReference type="SUPFAM" id="SSF53335">
    <property type="entry name" value="S-adenosyl-L-methionine-dependent methyltransferases"/>
    <property type="match status" value="1"/>
</dbReference>
<accession>A0A7T0G2M9</accession>
<dbReference type="GO" id="GO:0032259">
    <property type="term" value="P:methylation"/>
    <property type="evidence" value="ECO:0007669"/>
    <property type="project" value="UniProtKB-KW"/>
</dbReference>
<dbReference type="InterPro" id="IPR008884">
    <property type="entry name" value="TylF_MeTrfase"/>
</dbReference>